<evidence type="ECO:0000256" key="3">
    <source>
        <dbReference type="ARBA" id="ARBA00022553"/>
    </source>
</evidence>
<evidence type="ECO:0000256" key="5">
    <source>
        <dbReference type="ARBA" id="ARBA00022741"/>
    </source>
</evidence>
<keyword evidence="13" id="KW-1185">Reference proteome</keyword>
<proteinExistence type="predicted"/>
<feature type="transmembrane region" description="Helical" evidence="9">
    <location>
        <begin position="7"/>
        <end position="25"/>
    </location>
</feature>
<comment type="catalytic activity">
    <reaction evidence="1">
        <text>ATP + protein L-histidine = ADP + protein N-phospho-L-histidine.</text>
        <dbReference type="EC" id="2.7.13.3"/>
    </reaction>
</comment>
<dbReference type="EMBL" id="VCQV01000010">
    <property type="protein sequence ID" value="TWP36643.1"/>
    <property type="molecule type" value="Genomic_DNA"/>
</dbReference>
<reference evidence="12 13" key="2">
    <citation type="submission" date="2019-08" db="EMBL/GenBank/DDBJ databases">
        <title>Jejuicoccus antrihumi gen. nov., sp. nov., a new member of the family Dermacoccaceae isolated from a cave.</title>
        <authorList>
            <person name="Schumann P."/>
            <person name="Kim I.S."/>
        </authorList>
    </citation>
    <scope>NUCLEOTIDE SEQUENCE [LARGE SCALE GENOMIC DNA]</scope>
    <source>
        <strain evidence="12 13">C5-26</strain>
    </source>
</reference>
<dbReference type="GO" id="GO:0016020">
    <property type="term" value="C:membrane"/>
    <property type="evidence" value="ECO:0007669"/>
    <property type="project" value="InterPro"/>
</dbReference>
<feature type="transmembrane region" description="Helical" evidence="9">
    <location>
        <begin position="37"/>
        <end position="53"/>
    </location>
</feature>
<sequence length="391" mass="40193">MLGRVNWLARTAGFAWIGVVAFAMFPPRGGYAVPARAGGYAVLGLSLLAWAVLDARTARDLDSPGMLAVVLAVMAVGAGLGSGAGPGPGGLPMVAFSFVAAMIAGSELGGAGALAVTVAGIAATVGSGLLSGAGNPALLGLPPLVLAGLLIGRNRGAYRVQAQQADAMLAQREQLGAAQRRADQFDERTRIAREIHDVLAHSLGALSIQIQAARAVLTDSADIAKAGELLAGAQQLAAEGLTETGRAVHALRSDPRPTVERLAQICQNYAHRYQVQVKFDTVGEPTQLPPDAALALVRVTQEGLVNAAKHAAGQRVGVRLDYGDGQIRLTVQNPVPDVPAGQAGFGTVNGHYGLAGMRERLGLLGGTLWAGQRDGAWIVTAELPRAETMTP</sequence>
<reference evidence="12 13" key="1">
    <citation type="submission" date="2019-05" db="EMBL/GenBank/DDBJ databases">
        <authorList>
            <person name="Lee S.D."/>
        </authorList>
    </citation>
    <scope>NUCLEOTIDE SEQUENCE [LARGE SCALE GENOMIC DNA]</scope>
    <source>
        <strain evidence="12 13">C5-26</strain>
    </source>
</reference>
<dbReference type="AlphaFoldDB" id="A0A563E314"/>
<dbReference type="InterPro" id="IPR003594">
    <property type="entry name" value="HATPase_dom"/>
</dbReference>
<accession>A0A563E314</accession>
<dbReference type="InterPro" id="IPR011712">
    <property type="entry name" value="Sig_transdc_His_kin_sub3_dim/P"/>
</dbReference>
<dbReference type="Gene3D" id="1.20.5.1930">
    <property type="match status" value="1"/>
</dbReference>
<dbReference type="SUPFAM" id="SSF55874">
    <property type="entry name" value="ATPase domain of HSP90 chaperone/DNA topoisomerase II/histidine kinase"/>
    <property type="match status" value="1"/>
</dbReference>
<keyword evidence="6" id="KW-0418">Kinase</keyword>
<gene>
    <name evidence="12" type="ORF">FGL98_09305</name>
</gene>
<dbReference type="GO" id="GO:0046983">
    <property type="term" value="F:protein dimerization activity"/>
    <property type="evidence" value="ECO:0007669"/>
    <property type="project" value="InterPro"/>
</dbReference>
<keyword evidence="9" id="KW-0812">Transmembrane</keyword>
<dbReference type="RefSeq" id="WP_146316484.1">
    <property type="nucleotide sequence ID" value="NZ_VCQV01000010.1"/>
</dbReference>
<protein>
    <recommendedName>
        <fullName evidence="2">histidine kinase</fullName>
        <ecNumber evidence="2">2.7.13.3</ecNumber>
    </recommendedName>
</protein>
<evidence type="ECO:0000256" key="1">
    <source>
        <dbReference type="ARBA" id="ARBA00000085"/>
    </source>
</evidence>
<dbReference type="InterPro" id="IPR036890">
    <property type="entry name" value="HATPase_C_sf"/>
</dbReference>
<dbReference type="PANTHER" id="PTHR24421:SF10">
    <property type="entry name" value="NITRATE_NITRITE SENSOR PROTEIN NARQ"/>
    <property type="match status" value="1"/>
</dbReference>
<feature type="domain" description="Histidine kinase/HSP90-like ATPase" evidence="10">
    <location>
        <begin position="294"/>
        <end position="385"/>
    </location>
</feature>
<evidence type="ECO:0000256" key="7">
    <source>
        <dbReference type="ARBA" id="ARBA00022840"/>
    </source>
</evidence>
<dbReference type="Pfam" id="PF07730">
    <property type="entry name" value="HisKA_3"/>
    <property type="match status" value="1"/>
</dbReference>
<keyword evidence="7" id="KW-0067">ATP-binding</keyword>
<dbReference type="Pfam" id="PF02518">
    <property type="entry name" value="HATPase_c"/>
    <property type="match status" value="1"/>
</dbReference>
<evidence type="ECO:0000256" key="8">
    <source>
        <dbReference type="ARBA" id="ARBA00023012"/>
    </source>
</evidence>
<keyword evidence="5" id="KW-0547">Nucleotide-binding</keyword>
<organism evidence="12 13">
    <name type="scientific">Leekyejoonella antrihumi</name>
    <dbReference type="NCBI Taxonomy" id="1660198"/>
    <lineage>
        <taxon>Bacteria</taxon>
        <taxon>Bacillati</taxon>
        <taxon>Actinomycetota</taxon>
        <taxon>Actinomycetes</taxon>
        <taxon>Micrococcales</taxon>
        <taxon>Dermacoccaceae</taxon>
        <taxon>Leekyejoonella</taxon>
    </lineage>
</organism>
<feature type="transmembrane region" description="Helical" evidence="9">
    <location>
        <begin position="136"/>
        <end position="152"/>
    </location>
</feature>
<dbReference type="EC" id="2.7.13.3" evidence="2"/>
<keyword evidence="9" id="KW-1133">Transmembrane helix</keyword>
<evidence type="ECO:0000256" key="6">
    <source>
        <dbReference type="ARBA" id="ARBA00022777"/>
    </source>
</evidence>
<evidence type="ECO:0000259" key="11">
    <source>
        <dbReference type="Pfam" id="PF07730"/>
    </source>
</evidence>
<keyword evidence="9" id="KW-0472">Membrane</keyword>
<keyword evidence="4" id="KW-0808">Transferase</keyword>
<evidence type="ECO:0000313" key="13">
    <source>
        <dbReference type="Proteomes" id="UP000320244"/>
    </source>
</evidence>
<keyword evidence="3" id="KW-0597">Phosphoprotein</keyword>
<feature type="domain" description="Signal transduction histidine kinase subgroup 3 dimerisation and phosphoacceptor" evidence="11">
    <location>
        <begin position="187"/>
        <end position="254"/>
    </location>
</feature>
<dbReference type="GO" id="GO:0000155">
    <property type="term" value="F:phosphorelay sensor kinase activity"/>
    <property type="evidence" value="ECO:0007669"/>
    <property type="project" value="InterPro"/>
</dbReference>
<keyword evidence="8" id="KW-0902">Two-component regulatory system</keyword>
<evidence type="ECO:0000256" key="4">
    <source>
        <dbReference type="ARBA" id="ARBA00022679"/>
    </source>
</evidence>
<comment type="caution">
    <text evidence="12">The sequence shown here is derived from an EMBL/GenBank/DDBJ whole genome shotgun (WGS) entry which is preliminary data.</text>
</comment>
<evidence type="ECO:0000259" key="10">
    <source>
        <dbReference type="Pfam" id="PF02518"/>
    </source>
</evidence>
<dbReference type="GO" id="GO:0005524">
    <property type="term" value="F:ATP binding"/>
    <property type="evidence" value="ECO:0007669"/>
    <property type="project" value="UniProtKB-KW"/>
</dbReference>
<evidence type="ECO:0000313" key="12">
    <source>
        <dbReference type="EMBL" id="TWP36643.1"/>
    </source>
</evidence>
<evidence type="ECO:0000256" key="9">
    <source>
        <dbReference type="SAM" id="Phobius"/>
    </source>
</evidence>
<feature type="transmembrane region" description="Helical" evidence="9">
    <location>
        <begin position="65"/>
        <end position="83"/>
    </location>
</feature>
<dbReference type="Proteomes" id="UP000320244">
    <property type="component" value="Unassembled WGS sequence"/>
</dbReference>
<dbReference type="Gene3D" id="3.30.565.10">
    <property type="entry name" value="Histidine kinase-like ATPase, C-terminal domain"/>
    <property type="match status" value="1"/>
</dbReference>
<dbReference type="InterPro" id="IPR050482">
    <property type="entry name" value="Sensor_HK_TwoCompSys"/>
</dbReference>
<dbReference type="OrthoDB" id="144293at2"/>
<evidence type="ECO:0000256" key="2">
    <source>
        <dbReference type="ARBA" id="ARBA00012438"/>
    </source>
</evidence>
<dbReference type="CDD" id="cd16917">
    <property type="entry name" value="HATPase_UhpB-NarQ-NarX-like"/>
    <property type="match status" value="1"/>
</dbReference>
<dbReference type="PANTHER" id="PTHR24421">
    <property type="entry name" value="NITRATE/NITRITE SENSOR PROTEIN NARX-RELATED"/>
    <property type="match status" value="1"/>
</dbReference>
<name>A0A563E314_9MICO</name>